<dbReference type="Proteomes" id="UP000785679">
    <property type="component" value="Unassembled WGS sequence"/>
</dbReference>
<comment type="caution">
    <text evidence="2">The sequence shown here is derived from an EMBL/GenBank/DDBJ whole genome shotgun (WGS) entry which is preliminary data.</text>
</comment>
<proteinExistence type="predicted"/>
<evidence type="ECO:0000313" key="3">
    <source>
        <dbReference type="Proteomes" id="UP000785679"/>
    </source>
</evidence>
<dbReference type="EMBL" id="RRYP01009271">
    <property type="protein sequence ID" value="TNV79170.1"/>
    <property type="molecule type" value="Genomic_DNA"/>
</dbReference>
<protein>
    <submittedName>
        <fullName evidence="2">Uncharacterized protein</fullName>
    </submittedName>
</protein>
<evidence type="ECO:0000256" key="1">
    <source>
        <dbReference type="SAM" id="Phobius"/>
    </source>
</evidence>
<reference evidence="2" key="1">
    <citation type="submission" date="2019-06" db="EMBL/GenBank/DDBJ databases">
        <authorList>
            <person name="Zheng W."/>
        </authorList>
    </citation>
    <scope>NUCLEOTIDE SEQUENCE</scope>
    <source>
        <strain evidence="2">QDHG01</strain>
    </source>
</reference>
<keyword evidence="3" id="KW-1185">Reference proteome</keyword>
<gene>
    <name evidence="2" type="ORF">FGO68_gene6308</name>
</gene>
<keyword evidence="1" id="KW-0472">Membrane</keyword>
<keyword evidence="1" id="KW-0812">Transmembrane</keyword>
<organism evidence="2 3">
    <name type="scientific">Halteria grandinella</name>
    <dbReference type="NCBI Taxonomy" id="5974"/>
    <lineage>
        <taxon>Eukaryota</taxon>
        <taxon>Sar</taxon>
        <taxon>Alveolata</taxon>
        <taxon>Ciliophora</taxon>
        <taxon>Intramacronucleata</taxon>
        <taxon>Spirotrichea</taxon>
        <taxon>Stichotrichia</taxon>
        <taxon>Sporadotrichida</taxon>
        <taxon>Halteriidae</taxon>
        <taxon>Halteria</taxon>
    </lineage>
</organism>
<sequence>MEEGDALQLCSTHTIIFLKHHLPYSTLLSNELMIEKSVLSATFSNFRCLFSPCLFLFYILHLFVIHRYLAYSLLKAATMLSLSSLMFWMYPRTQQTACSTLLLASKMQSWNLKRLESRWFASSESNLSNTFARSFSRQSRICSRLVLASCRCLSLKQDLAD</sequence>
<keyword evidence="1" id="KW-1133">Transmembrane helix</keyword>
<accession>A0A8J8NRG1</accession>
<name>A0A8J8NRG1_HALGN</name>
<feature type="transmembrane region" description="Helical" evidence="1">
    <location>
        <begin position="38"/>
        <end position="60"/>
    </location>
</feature>
<dbReference type="AlphaFoldDB" id="A0A8J8NRG1"/>
<evidence type="ECO:0000313" key="2">
    <source>
        <dbReference type="EMBL" id="TNV79170.1"/>
    </source>
</evidence>
<feature type="transmembrane region" description="Helical" evidence="1">
    <location>
        <begin position="72"/>
        <end position="90"/>
    </location>
</feature>